<dbReference type="InterPro" id="IPR058922">
    <property type="entry name" value="WHD_DRP"/>
</dbReference>
<evidence type="ECO:0008006" key="13">
    <source>
        <dbReference type="Google" id="ProtNLM"/>
    </source>
</evidence>
<dbReference type="InterPro" id="IPR002182">
    <property type="entry name" value="NB-ARC"/>
</dbReference>
<dbReference type="CDD" id="cd14798">
    <property type="entry name" value="RX-CC_like"/>
    <property type="match status" value="1"/>
</dbReference>
<sequence length="956" mass="106972">MEIAVGTSSASMEHLLVKLEGLLSQEHALIQHVRGDIQYISDQLAAVRAFLLGHRAPAAESAQRRRDRDGEQMKLWVKLTRDLAYNVEDCVDDIRLWLNRVPEPTGDGLMSSLGRAWYAISTVYVRRDIAAKISALKLRAHHLGAPSPWCDVATTLESYTTAGDTLSGRSYTAAGPGAASFMGMVGMEQAMGELGQWLTTTSRVRDSRKVLAIVGCRGLGKRTLAAGLRCAAGEQFDCRVSVVASRKLRVEAFLRSLLKQIMPRAAYNDLQIGGMDGWEVRRLKEKVEEQLLDRRYIVVIDDVCSVPSCELILNSLPENQKDSRIVVTTRFHAVAEAIGRLEQGHVYKLNPLSVHDSYLLLLRRTFGSNYQCSNEIDWRTSRILDKCGGVPLALVALAGLLGCKLKSDPNWIRVCDSVNSELEKEHLPDEVTAKIIYLCYEDLPADLKTCMLYLSTFPVGLNISKKRVIRRWIAEGFIAEKHGKTAEQVADDCFDQLFKRSMISAVDIGTNGEVKTFQVHEMILDYILRKSNEEGFITVIDEDCPGLMPRSKIRWLSVHGSTNSTRAKEVMKTVSLLHVRSLTSSRTMKQLSSFKILQVLDLEGCEDLTADQLVKICKMYLLKYLSLRRTYMKGLPSVIGRLKYLEILDIRETNVQRLPTSVKCLQRMTHLLCGDKSRHLSLTFTVEIAEMLELQTLSGIEIDTASAEAFAAIHKLTKLKKLSIYNLKVQTENRSRSFEHLLFAILTLTACSLTSLAIDDGFTGFLINILVNLSTFPSYLRALELSGGLNKVPEWIVHLHSLEKLSLSLTSLRTDSLVLISKLPVLFSLTFSVNSARQRPGVLSIQIENLLNSVGEIFVPPDGFSNLQTLRILAVGLPVQLISFLEGAMPALQRLEVRCRMFEGIYGLETLENLSQVHLEVSQQASEVAKEKVRQTRSSVSNHPNRPAIIFDEYFE</sequence>
<dbReference type="InterPro" id="IPR041118">
    <property type="entry name" value="Rx_N"/>
</dbReference>
<dbReference type="PANTHER" id="PTHR23155">
    <property type="entry name" value="DISEASE RESISTANCE PROTEIN RP"/>
    <property type="match status" value="1"/>
</dbReference>
<dbReference type="Pfam" id="PF23598">
    <property type="entry name" value="LRR_14"/>
    <property type="match status" value="1"/>
</dbReference>
<dbReference type="InterPro" id="IPR042197">
    <property type="entry name" value="Apaf_helical"/>
</dbReference>
<dbReference type="Pfam" id="PF00931">
    <property type="entry name" value="NB-ARC"/>
    <property type="match status" value="1"/>
</dbReference>
<comment type="similarity">
    <text evidence="1">Belongs to the disease resistance NB-LRR family.</text>
</comment>
<evidence type="ECO:0000259" key="7">
    <source>
        <dbReference type="Pfam" id="PF00931"/>
    </source>
</evidence>
<feature type="domain" description="Disease resistance R13L4/SHOC-2-like LRR" evidence="10">
    <location>
        <begin position="578"/>
        <end position="949"/>
    </location>
</feature>
<dbReference type="eggNOG" id="KOG4658">
    <property type="taxonomic scope" value="Eukaryota"/>
</dbReference>
<keyword evidence="5" id="KW-0611">Plant defense</keyword>
<reference evidence="11" key="1">
    <citation type="submission" date="2015-04" db="UniProtKB">
        <authorList>
            <consortium name="EnsemblPlants"/>
        </authorList>
    </citation>
    <scope>IDENTIFICATION</scope>
</reference>
<dbReference type="PRINTS" id="PR00364">
    <property type="entry name" value="DISEASERSIST"/>
</dbReference>
<dbReference type="HOGENOM" id="CLU_000837_25_2_1"/>
<dbReference type="Gene3D" id="1.10.8.430">
    <property type="entry name" value="Helical domain of apoptotic protease-activating factors"/>
    <property type="match status" value="1"/>
</dbReference>
<feature type="domain" description="Disease resistance protein winged helix" evidence="9">
    <location>
        <begin position="457"/>
        <end position="525"/>
    </location>
</feature>
<dbReference type="Proteomes" id="UP000026962">
    <property type="component" value="Chromosome 11"/>
</dbReference>
<dbReference type="PANTHER" id="PTHR23155:SF934">
    <property type="entry name" value="OS11G0604900 PROTEIN"/>
    <property type="match status" value="1"/>
</dbReference>
<dbReference type="Pfam" id="PF18052">
    <property type="entry name" value="Rx_N"/>
    <property type="match status" value="1"/>
</dbReference>
<dbReference type="SUPFAM" id="SSF52540">
    <property type="entry name" value="P-loop containing nucleoside triphosphate hydrolases"/>
    <property type="match status" value="1"/>
</dbReference>
<dbReference type="Gene3D" id="3.40.50.300">
    <property type="entry name" value="P-loop containing nucleotide triphosphate hydrolases"/>
    <property type="match status" value="1"/>
</dbReference>
<evidence type="ECO:0000256" key="1">
    <source>
        <dbReference type="ARBA" id="ARBA00008894"/>
    </source>
</evidence>
<evidence type="ECO:0000256" key="4">
    <source>
        <dbReference type="ARBA" id="ARBA00022741"/>
    </source>
</evidence>
<dbReference type="InterPro" id="IPR055414">
    <property type="entry name" value="LRR_R13L4/SHOC2-like"/>
</dbReference>
<keyword evidence="3" id="KW-0677">Repeat</keyword>
<evidence type="ECO:0000313" key="11">
    <source>
        <dbReference type="EnsemblPlants" id="OPUNC11G16620.1"/>
    </source>
</evidence>
<dbReference type="OMA" id="FQVHEMI"/>
<dbReference type="InterPro" id="IPR036388">
    <property type="entry name" value="WH-like_DNA-bd_sf"/>
</dbReference>
<dbReference type="GO" id="GO:0042742">
    <property type="term" value="P:defense response to bacterium"/>
    <property type="evidence" value="ECO:0007669"/>
    <property type="project" value="UniProtKB-ARBA"/>
</dbReference>
<evidence type="ECO:0000256" key="5">
    <source>
        <dbReference type="ARBA" id="ARBA00022821"/>
    </source>
</evidence>
<evidence type="ECO:0000256" key="2">
    <source>
        <dbReference type="ARBA" id="ARBA00022614"/>
    </source>
</evidence>
<dbReference type="GO" id="GO:0043531">
    <property type="term" value="F:ADP binding"/>
    <property type="evidence" value="ECO:0007669"/>
    <property type="project" value="InterPro"/>
</dbReference>
<evidence type="ECO:0000256" key="3">
    <source>
        <dbReference type="ARBA" id="ARBA00022737"/>
    </source>
</evidence>
<proteinExistence type="inferred from homology"/>
<dbReference type="Pfam" id="PF23559">
    <property type="entry name" value="WHD_DRP"/>
    <property type="match status" value="1"/>
</dbReference>
<protein>
    <recommendedName>
        <fullName evidence="13">NB-ARC domain-containing protein</fullName>
    </recommendedName>
</protein>
<dbReference type="AlphaFoldDB" id="A0A0E0MHA4"/>
<evidence type="ECO:0000256" key="6">
    <source>
        <dbReference type="ARBA" id="ARBA00023054"/>
    </source>
</evidence>
<dbReference type="InterPro" id="IPR027417">
    <property type="entry name" value="P-loop_NTPase"/>
</dbReference>
<name>A0A0E0MHA4_ORYPU</name>
<dbReference type="Gene3D" id="1.10.10.10">
    <property type="entry name" value="Winged helix-like DNA-binding domain superfamily/Winged helix DNA-binding domain"/>
    <property type="match status" value="1"/>
</dbReference>
<dbReference type="GO" id="GO:0002758">
    <property type="term" value="P:innate immune response-activating signaling pathway"/>
    <property type="evidence" value="ECO:0007669"/>
    <property type="project" value="UniProtKB-ARBA"/>
</dbReference>
<feature type="domain" description="Disease resistance N-terminal" evidence="8">
    <location>
        <begin position="12"/>
        <end position="100"/>
    </location>
</feature>
<evidence type="ECO:0000259" key="9">
    <source>
        <dbReference type="Pfam" id="PF23559"/>
    </source>
</evidence>
<keyword evidence="4" id="KW-0547">Nucleotide-binding</keyword>
<evidence type="ECO:0000259" key="10">
    <source>
        <dbReference type="Pfam" id="PF23598"/>
    </source>
</evidence>
<dbReference type="Gene3D" id="1.20.5.4130">
    <property type="match status" value="1"/>
</dbReference>
<keyword evidence="12" id="KW-1185">Reference proteome</keyword>
<keyword evidence="2" id="KW-0433">Leucine-rich repeat</keyword>
<dbReference type="STRING" id="4537.A0A0E0MHA4"/>
<evidence type="ECO:0000259" key="8">
    <source>
        <dbReference type="Pfam" id="PF18052"/>
    </source>
</evidence>
<evidence type="ECO:0000313" key="12">
    <source>
        <dbReference type="Proteomes" id="UP000026962"/>
    </source>
</evidence>
<dbReference type="SUPFAM" id="SSF52047">
    <property type="entry name" value="RNI-like"/>
    <property type="match status" value="1"/>
</dbReference>
<accession>A0A0E0MHA4</accession>
<dbReference type="GO" id="GO:0009626">
    <property type="term" value="P:plant-type hypersensitive response"/>
    <property type="evidence" value="ECO:0007669"/>
    <property type="project" value="UniProtKB-ARBA"/>
</dbReference>
<dbReference type="FunFam" id="1.10.10.10:FF:000322">
    <property type="entry name" value="Probable disease resistance protein At1g63360"/>
    <property type="match status" value="1"/>
</dbReference>
<dbReference type="InterPro" id="IPR032675">
    <property type="entry name" value="LRR_dom_sf"/>
</dbReference>
<dbReference type="Gene3D" id="3.80.10.10">
    <property type="entry name" value="Ribonuclease Inhibitor"/>
    <property type="match status" value="1"/>
</dbReference>
<keyword evidence="6" id="KW-0175">Coiled coil</keyword>
<dbReference type="EnsemblPlants" id="OPUNC11G16620.1">
    <property type="protein sequence ID" value="OPUNC11G16620.1"/>
    <property type="gene ID" value="OPUNC11G16620"/>
</dbReference>
<dbReference type="InterPro" id="IPR044974">
    <property type="entry name" value="Disease_R_plants"/>
</dbReference>
<dbReference type="Gramene" id="OPUNC11G16620.1">
    <property type="protein sequence ID" value="OPUNC11G16620.1"/>
    <property type="gene ID" value="OPUNC11G16620"/>
</dbReference>
<feature type="domain" description="NB-ARC" evidence="7">
    <location>
        <begin position="189"/>
        <end position="365"/>
    </location>
</feature>
<dbReference type="InterPro" id="IPR038005">
    <property type="entry name" value="RX-like_CC"/>
</dbReference>
<organism evidence="11">
    <name type="scientific">Oryza punctata</name>
    <name type="common">Red rice</name>
    <dbReference type="NCBI Taxonomy" id="4537"/>
    <lineage>
        <taxon>Eukaryota</taxon>
        <taxon>Viridiplantae</taxon>
        <taxon>Streptophyta</taxon>
        <taxon>Embryophyta</taxon>
        <taxon>Tracheophyta</taxon>
        <taxon>Spermatophyta</taxon>
        <taxon>Magnoliopsida</taxon>
        <taxon>Liliopsida</taxon>
        <taxon>Poales</taxon>
        <taxon>Poaceae</taxon>
        <taxon>BOP clade</taxon>
        <taxon>Oryzoideae</taxon>
        <taxon>Oryzeae</taxon>
        <taxon>Oryzinae</taxon>
        <taxon>Oryza</taxon>
    </lineage>
</organism>
<reference evidence="11" key="2">
    <citation type="submission" date="2018-05" db="EMBL/GenBank/DDBJ databases">
        <title>OpunRS2 (Oryza punctata Reference Sequence Version 2).</title>
        <authorList>
            <person name="Zhang J."/>
            <person name="Kudrna D."/>
            <person name="Lee S."/>
            <person name="Talag J."/>
            <person name="Welchert J."/>
            <person name="Wing R.A."/>
        </authorList>
    </citation>
    <scope>NUCLEOTIDE SEQUENCE [LARGE SCALE GENOMIC DNA]</scope>
</reference>